<feature type="transmembrane region" description="Helical" evidence="1">
    <location>
        <begin position="146"/>
        <end position="167"/>
    </location>
</feature>
<gene>
    <name evidence="2" type="ORF">J437_LFUL001232</name>
</gene>
<comment type="caution">
    <text evidence="2">The sequence shown here is derived from an EMBL/GenBank/DDBJ whole genome shotgun (WGS) entry which is preliminary data.</text>
</comment>
<dbReference type="GO" id="GO:0019991">
    <property type="term" value="P:septate junction assembly"/>
    <property type="evidence" value="ECO:0007669"/>
    <property type="project" value="InterPro"/>
</dbReference>
<organism evidence="2 3">
    <name type="scientific">Ladona fulva</name>
    <name type="common">Scarce chaser dragonfly</name>
    <name type="synonym">Libellula fulva</name>
    <dbReference type="NCBI Taxonomy" id="123851"/>
    <lineage>
        <taxon>Eukaryota</taxon>
        <taxon>Metazoa</taxon>
        <taxon>Ecdysozoa</taxon>
        <taxon>Arthropoda</taxon>
        <taxon>Hexapoda</taxon>
        <taxon>Insecta</taxon>
        <taxon>Pterygota</taxon>
        <taxon>Palaeoptera</taxon>
        <taxon>Odonata</taxon>
        <taxon>Epiprocta</taxon>
        <taxon>Anisoptera</taxon>
        <taxon>Libelluloidea</taxon>
        <taxon>Libellulidae</taxon>
        <taxon>Ladona</taxon>
    </lineage>
</organism>
<dbReference type="PANTHER" id="PTHR36692">
    <property type="entry name" value="PROTEIN SNAKESKIN"/>
    <property type="match status" value="1"/>
</dbReference>
<evidence type="ECO:0000313" key="2">
    <source>
        <dbReference type="EMBL" id="KAG8223354.1"/>
    </source>
</evidence>
<accession>A0A8K0NXG6</accession>
<dbReference type="AlphaFoldDB" id="A0A8K0NXG6"/>
<keyword evidence="1" id="KW-1133">Transmembrane helix</keyword>
<dbReference type="Proteomes" id="UP000792457">
    <property type="component" value="Unassembled WGS sequence"/>
</dbReference>
<evidence type="ECO:0000256" key="1">
    <source>
        <dbReference type="SAM" id="Phobius"/>
    </source>
</evidence>
<dbReference type="InterPro" id="IPR038976">
    <property type="entry name" value="Ssk"/>
</dbReference>
<evidence type="ECO:0000313" key="3">
    <source>
        <dbReference type="Proteomes" id="UP000792457"/>
    </source>
</evidence>
<keyword evidence="1" id="KW-0812">Transmembrane</keyword>
<sequence>MDIAHTFCSATEEMADISELLKKPSFLIKFLQVILAVVGVALHQDSIYSTGINGSVNVGLLADKNKIAFVYMVFCGFLLSTMMNIIGKVLGGIPKKLTMLWAVVGCILWVAAGAVILKAYADVEEMLPSTPIKLPPELEKLLNEELAAGIIGILNGLLYLVEFILVAKFETEELSS</sequence>
<reference evidence="2" key="1">
    <citation type="submission" date="2013-04" db="EMBL/GenBank/DDBJ databases">
        <authorList>
            <person name="Qu J."/>
            <person name="Murali S.C."/>
            <person name="Bandaranaike D."/>
            <person name="Bellair M."/>
            <person name="Blankenburg K."/>
            <person name="Chao H."/>
            <person name="Dinh H."/>
            <person name="Doddapaneni H."/>
            <person name="Downs B."/>
            <person name="Dugan-Rocha S."/>
            <person name="Elkadiri S."/>
            <person name="Gnanaolivu R.D."/>
            <person name="Hernandez B."/>
            <person name="Javaid M."/>
            <person name="Jayaseelan J.C."/>
            <person name="Lee S."/>
            <person name="Li M."/>
            <person name="Ming W."/>
            <person name="Munidasa M."/>
            <person name="Muniz J."/>
            <person name="Nguyen L."/>
            <person name="Ongeri F."/>
            <person name="Osuji N."/>
            <person name="Pu L.-L."/>
            <person name="Puazo M."/>
            <person name="Qu C."/>
            <person name="Quiroz J."/>
            <person name="Raj R."/>
            <person name="Weissenberger G."/>
            <person name="Xin Y."/>
            <person name="Zou X."/>
            <person name="Han Y."/>
            <person name="Richards S."/>
            <person name="Worley K."/>
            <person name="Muzny D."/>
            <person name="Gibbs R."/>
        </authorList>
    </citation>
    <scope>NUCLEOTIDE SEQUENCE</scope>
    <source>
        <strain evidence="2">Sampled in the wild</strain>
    </source>
</reference>
<dbReference type="PANTHER" id="PTHR36692:SF1">
    <property type="entry name" value="GH08457P"/>
    <property type="match status" value="1"/>
</dbReference>
<name>A0A8K0NXG6_LADFU</name>
<proteinExistence type="predicted"/>
<protein>
    <submittedName>
        <fullName evidence="2">Uncharacterized protein</fullName>
    </submittedName>
</protein>
<dbReference type="GO" id="GO:0005886">
    <property type="term" value="C:plasma membrane"/>
    <property type="evidence" value="ECO:0007669"/>
    <property type="project" value="TreeGrafter"/>
</dbReference>
<keyword evidence="3" id="KW-1185">Reference proteome</keyword>
<feature type="transmembrane region" description="Helical" evidence="1">
    <location>
        <begin position="67"/>
        <end position="87"/>
    </location>
</feature>
<dbReference type="OrthoDB" id="6349206at2759"/>
<reference evidence="2" key="2">
    <citation type="submission" date="2017-10" db="EMBL/GenBank/DDBJ databases">
        <title>Ladona fulva Genome sequencing and assembly.</title>
        <authorList>
            <person name="Murali S."/>
            <person name="Richards S."/>
            <person name="Bandaranaike D."/>
            <person name="Bellair M."/>
            <person name="Blankenburg K."/>
            <person name="Chao H."/>
            <person name="Dinh H."/>
            <person name="Doddapaneni H."/>
            <person name="Dugan-Rocha S."/>
            <person name="Elkadiri S."/>
            <person name="Gnanaolivu R."/>
            <person name="Hernandez B."/>
            <person name="Skinner E."/>
            <person name="Javaid M."/>
            <person name="Lee S."/>
            <person name="Li M."/>
            <person name="Ming W."/>
            <person name="Munidasa M."/>
            <person name="Muniz J."/>
            <person name="Nguyen L."/>
            <person name="Hughes D."/>
            <person name="Osuji N."/>
            <person name="Pu L.-L."/>
            <person name="Puazo M."/>
            <person name="Qu C."/>
            <person name="Quiroz J."/>
            <person name="Raj R."/>
            <person name="Weissenberger G."/>
            <person name="Xin Y."/>
            <person name="Zou X."/>
            <person name="Han Y."/>
            <person name="Worley K."/>
            <person name="Muzny D."/>
            <person name="Gibbs R."/>
        </authorList>
    </citation>
    <scope>NUCLEOTIDE SEQUENCE</scope>
    <source>
        <strain evidence="2">Sampled in the wild</strain>
    </source>
</reference>
<feature type="transmembrane region" description="Helical" evidence="1">
    <location>
        <begin position="26"/>
        <end position="47"/>
    </location>
</feature>
<keyword evidence="1" id="KW-0472">Membrane</keyword>
<feature type="transmembrane region" description="Helical" evidence="1">
    <location>
        <begin position="99"/>
        <end position="121"/>
    </location>
</feature>
<dbReference type="EMBL" id="KZ308157">
    <property type="protein sequence ID" value="KAG8223354.1"/>
    <property type="molecule type" value="Genomic_DNA"/>
</dbReference>